<sequence>MNTIKFKDAKRGKDIINAVKHWEQRTLVAWAADCAEQVLPLFEQQVPGDDRPRRAIEAGRAWSRKEVSMSEARKAAFAAHAAARDAGNEAATAAARAAGHAAATSHVTGHAIHAATYAAKAAAYSSGAVGPGDTVEAIREWQYQLVLEREGKVST</sequence>
<dbReference type="EMBL" id="BDQX01000098">
    <property type="protein sequence ID" value="GBG07607.1"/>
    <property type="molecule type" value="Genomic_DNA"/>
</dbReference>
<evidence type="ECO:0000259" key="1">
    <source>
        <dbReference type="Pfam" id="PF21805"/>
    </source>
</evidence>
<gene>
    <name evidence="2" type="ORF">PAT3040_02163</name>
</gene>
<comment type="caution">
    <text evidence="2">The sequence shown here is derived from an EMBL/GenBank/DDBJ whole genome shotgun (WGS) entry which is preliminary data.</text>
</comment>
<dbReference type="InterPro" id="IPR048667">
    <property type="entry name" value="Imm5-like"/>
</dbReference>
<keyword evidence="3" id="KW-1185">Reference proteome</keyword>
<name>A0A2R5EM22_9BACL</name>
<feature type="domain" description="Imm-5-like" evidence="1">
    <location>
        <begin position="21"/>
        <end position="147"/>
    </location>
</feature>
<accession>A0A2R5EM22</accession>
<proteinExistence type="predicted"/>
<dbReference type="Pfam" id="PF21805">
    <property type="entry name" value="Imm5_like"/>
    <property type="match status" value="1"/>
</dbReference>
<evidence type="ECO:0000313" key="3">
    <source>
        <dbReference type="Proteomes" id="UP000245202"/>
    </source>
</evidence>
<protein>
    <recommendedName>
        <fullName evidence="1">Imm-5-like domain-containing protein</fullName>
    </recommendedName>
</protein>
<reference evidence="2 3" key="1">
    <citation type="submission" date="2017-08" db="EMBL/GenBank/DDBJ databases">
        <title>Substantial Increase in Enzyme Production by Combined Drug-Resistance Mutations in Paenibacillus agaridevorans.</title>
        <authorList>
            <person name="Tanaka Y."/>
            <person name="Funane K."/>
            <person name="Hosaka T."/>
            <person name="Shiwa Y."/>
            <person name="Fujita N."/>
            <person name="Miyazaki T."/>
            <person name="Yoshikawa H."/>
            <person name="Murakami K."/>
            <person name="Kasahara K."/>
            <person name="Inaoka T."/>
            <person name="Hiraga Y."/>
            <person name="Ochi K."/>
        </authorList>
    </citation>
    <scope>NUCLEOTIDE SEQUENCE [LARGE SCALE GENOMIC DNA]</scope>
    <source>
        <strain evidence="2 3">T-3040</strain>
    </source>
</reference>
<organism evidence="2 3">
    <name type="scientific">Paenibacillus agaridevorans</name>
    <dbReference type="NCBI Taxonomy" id="171404"/>
    <lineage>
        <taxon>Bacteria</taxon>
        <taxon>Bacillati</taxon>
        <taxon>Bacillota</taxon>
        <taxon>Bacilli</taxon>
        <taxon>Bacillales</taxon>
        <taxon>Paenibacillaceae</taxon>
        <taxon>Paenibacillus</taxon>
    </lineage>
</organism>
<dbReference type="Proteomes" id="UP000245202">
    <property type="component" value="Unassembled WGS sequence"/>
</dbReference>
<evidence type="ECO:0000313" key="2">
    <source>
        <dbReference type="EMBL" id="GBG07607.1"/>
    </source>
</evidence>
<dbReference type="AlphaFoldDB" id="A0A2R5EM22"/>